<proteinExistence type="predicted"/>
<evidence type="ECO:0000313" key="3">
    <source>
        <dbReference type="Proteomes" id="UP000240535"/>
    </source>
</evidence>
<dbReference type="RefSeq" id="WP_106870628.1">
    <property type="nucleotide sequence ID" value="NZ_CP053841.1"/>
</dbReference>
<reference evidence="3" key="1">
    <citation type="submission" date="2017-10" db="EMBL/GenBank/DDBJ databases">
        <title>Campylobacter species from seals.</title>
        <authorList>
            <person name="Gilbert M.J."/>
            <person name="Zomer A.L."/>
            <person name="Timmerman A.J."/>
            <person name="Duim B."/>
            <person name="Wagenaar J.A."/>
        </authorList>
    </citation>
    <scope>NUCLEOTIDE SEQUENCE [LARGE SCALE GENOMIC DNA]</scope>
    <source>
        <strain evidence="3">17S00004-5</strain>
    </source>
</reference>
<name>A0A2P8R2P7_9BACT</name>
<organism evidence="2 3">
    <name type="scientific">Campylobacter blaseri</name>
    <dbReference type="NCBI Taxonomy" id="2042961"/>
    <lineage>
        <taxon>Bacteria</taxon>
        <taxon>Pseudomonadati</taxon>
        <taxon>Campylobacterota</taxon>
        <taxon>Epsilonproteobacteria</taxon>
        <taxon>Campylobacterales</taxon>
        <taxon>Campylobacteraceae</taxon>
        <taxon>Campylobacter</taxon>
    </lineage>
</organism>
<evidence type="ECO:0000259" key="1">
    <source>
        <dbReference type="Pfam" id="PF06594"/>
    </source>
</evidence>
<accession>A0A2P8R2P7</accession>
<dbReference type="AlphaFoldDB" id="A0A2P8R2P7"/>
<keyword evidence="3" id="KW-1185">Reference proteome</keyword>
<dbReference type="InterPro" id="IPR010566">
    <property type="entry name" value="Haemolys_ca-bd"/>
</dbReference>
<feature type="domain" description="Haemolysin-type calcium binding-related" evidence="1">
    <location>
        <begin position="14"/>
        <end position="63"/>
    </location>
</feature>
<dbReference type="EMBL" id="PDHH01000002">
    <property type="protein sequence ID" value="PSM52786.1"/>
    <property type="molecule type" value="Genomic_DNA"/>
</dbReference>
<sequence>MNPNEIKLSRKLVNLVIEFVDKNRNLADDKITIQNYFNILEDLGNGVIEKIKFKNSTIWDLDTILKNFPLLAIENRDINLKNIIK</sequence>
<dbReference type="Proteomes" id="UP000240535">
    <property type="component" value="Unassembled WGS sequence"/>
</dbReference>
<gene>
    <name evidence="2" type="ORF">CQ405_02875</name>
</gene>
<evidence type="ECO:0000313" key="2">
    <source>
        <dbReference type="EMBL" id="PSM52786.1"/>
    </source>
</evidence>
<comment type="caution">
    <text evidence="2">The sequence shown here is derived from an EMBL/GenBank/DDBJ whole genome shotgun (WGS) entry which is preliminary data.</text>
</comment>
<dbReference type="Pfam" id="PF06594">
    <property type="entry name" value="HCBP_related"/>
    <property type="match status" value="1"/>
</dbReference>
<protein>
    <recommendedName>
        <fullName evidence="1">Haemolysin-type calcium binding-related domain-containing protein</fullName>
    </recommendedName>
</protein>